<dbReference type="EMBL" id="VEVS01000012">
    <property type="protein sequence ID" value="TNO41918.1"/>
    <property type="molecule type" value="Genomic_DNA"/>
</dbReference>
<dbReference type="RefSeq" id="WP_251831364.1">
    <property type="nucleotide sequence ID" value="NZ_VEVS01000012.1"/>
</dbReference>
<dbReference type="AlphaFoldDB" id="A0A5C4YEM9"/>
<keyword evidence="1" id="KW-0472">Membrane</keyword>
<comment type="caution">
    <text evidence="2">The sequence shown here is derived from an EMBL/GenBank/DDBJ whole genome shotgun (WGS) entry which is preliminary data.</text>
</comment>
<keyword evidence="1" id="KW-1133">Transmembrane helix</keyword>
<gene>
    <name evidence="2" type="ORF">FH034_04640</name>
</gene>
<feature type="non-terminal residue" evidence="2">
    <location>
        <position position="303"/>
    </location>
</feature>
<evidence type="ECO:0000313" key="3">
    <source>
        <dbReference type="Proteomes" id="UP000312397"/>
    </source>
</evidence>
<name>A0A5C4YEM9_CAMJU</name>
<protein>
    <recommendedName>
        <fullName evidence="4">DUF945 domain-containing protein</fullName>
    </recommendedName>
</protein>
<proteinExistence type="predicted"/>
<organism evidence="2 3">
    <name type="scientific">Campylobacter jejuni</name>
    <dbReference type="NCBI Taxonomy" id="197"/>
    <lineage>
        <taxon>Bacteria</taxon>
        <taxon>Pseudomonadati</taxon>
        <taxon>Campylobacterota</taxon>
        <taxon>Epsilonproteobacteria</taxon>
        <taxon>Campylobacterales</taxon>
        <taxon>Campylobacteraceae</taxon>
        <taxon>Campylobacter</taxon>
    </lineage>
</organism>
<reference evidence="2 3" key="1">
    <citation type="submission" date="2019-06" db="EMBL/GenBank/DDBJ databases">
        <title>Epidemiology of MDR Campylobacter spp.</title>
        <authorList>
            <person name="Addetia A."/>
            <person name="Greninger A."/>
            <person name="Fang F."/>
        </authorList>
    </citation>
    <scope>NUCLEOTIDE SEQUENCE [LARGE SCALE GENOMIC DNA]</scope>
    <source>
        <strain evidence="2 3">HMC314</strain>
    </source>
</reference>
<accession>A0A5C4YEM9</accession>
<evidence type="ECO:0008006" key="4">
    <source>
        <dbReference type="Google" id="ProtNLM"/>
    </source>
</evidence>
<sequence length="303" mass="35693">MKKWIFIVFCFISGFIIHIFYIGYTNELLFNKFIKNSNPDYTITDIYFKKGFLTSKGSFTLNHSHTQLSTKINLKFNNYFFLNKIIKGNFTNPFDFLDEVLKNNKLGTFTLKLHDNNSKIFLNIKDINLSNEGGDTIINGGYIEALMNKNLEIKNIKIHFDMINFSQFYTKFVLQNLNYEQFFNNPVQFYESNLFSDSQQQINFDYLVLDNNKINSFYSKNQVNFNEENSTINLNIQGRSNEIDIDLKSLLGQNLNFDKTKFNITINKFLNSNFNISHFIQKNLDLKIQNLILEKNKQNISLK</sequence>
<keyword evidence="1" id="KW-0812">Transmembrane</keyword>
<evidence type="ECO:0000313" key="2">
    <source>
        <dbReference type="EMBL" id="TNO41918.1"/>
    </source>
</evidence>
<feature type="transmembrane region" description="Helical" evidence="1">
    <location>
        <begin position="5"/>
        <end position="24"/>
    </location>
</feature>
<dbReference type="Proteomes" id="UP000312397">
    <property type="component" value="Unassembled WGS sequence"/>
</dbReference>
<evidence type="ECO:0000256" key="1">
    <source>
        <dbReference type="SAM" id="Phobius"/>
    </source>
</evidence>